<evidence type="ECO:0000313" key="2">
    <source>
        <dbReference type="Proteomes" id="UP001148838"/>
    </source>
</evidence>
<comment type="caution">
    <text evidence="1">The sequence shown here is derived from an EMBL/GenBank/DDBJ whole genome shotgun (WGS) entry which is preliminary data.</text>
</comment>
<accession>A0ABQ8SWJ1</accession>
<sequence length="145" mass="17560">MERVKWTDRIRNEAVLEGVDEERMVLKLIRKRKRNWLGHWLRRNCLLKDSLEGIVNGRRVRGRRYQIELRDIYKDPDITALIASPRLRWLGHVLRRDEDSSTKSFRLFSKMYRPLGRPRLRWQDQVYDNLSTVGGRQEDAENRDE</sequence>
<evidence type="ECO:0000313" key="1">
    <source>
        <dbReference type="EMBL" id="KAJ4438583.1"/>
    </source>
</evidence>
<organism evidence="1 2">
    <name type="scientific">Periplaneta americana</name>
    <name type="common">American cockroach</name>
    <name type="synonym">Blatta americana</name>
    <dbReference type="NCBI Taxonomy" id="6978"/>
    <lineage>
        <taxon>Eukaryota</taxon>
        <taxon>Metazoa</taxon>
        <taxon>Ecdysozoa</taxon>
        <taxon>Arthropoda</taxon>
        <taxon>Hexapoda</taxon>
        <taxon>Insecta</taxon>
        <taxon>Pterygota</taxon>
        <taxon>Neoptera</taxon>
        <taxon>Polyneoptera</taxon>
        <taxon>Dictyoptera</taxon>
        <taxon>Blattodea</taxon>
        <taxon>Blattoidea</taxon>
        <taxon>Blattidae</taxon>
        <taxon>Blattinae</taxon>
        <taxon>Periplaneta</taxon>
    </lineage>
</organism>
<dbReference type="Proteomes" id="UP001148838">
    <property type="component" value="Unassembled WGS sequence"/>
</dbReference>
<keyword evidence="2" id="KW-1185">Reference proteome</keyword>
<name>A0ABQ8SWJ1_PERAM</name>
<dbReference type="EMBL" id="JAJSOF020000019">
    <property type="protein sequence ID" value="KAJ4438583.1"/>
    <property type="molecule type" value="Genomic_DNA"/>
</dbReference>
<protein>
    <submittedName>
        <fullName evidence="1">Uncharacterized protein</fullName>
    </submittedName>
</protein>
<proteinExistence type="predicted"/>
<gene>
    <name evidence="1" type="ORF">ANN_14530</name>
</gene>
<reference evidence="1 2" key="1">
    <citation type="journal article" date="2022" name="Allergy">
        <title>Genome assembly and annotation of Periplaneta americana reveal a comprehensive cockroach allergen profile.</title>
        <authorList>
            <person name="Wang L."/>
            <person name="Xiong Q."/>
            <person name="Saelim N."/>
            <person name="Wang L."/>
            <person name="Nong W."/>
            <person name="Wan A.T."/>
            <person name="Shi M."/>
            <person name="Liu X."/>
            <person name="Cao Q."/>
            <person name="Hui J.H.L."/>
            <person name="Sookrung N."/>
            <person name="Leung T.F."/>
            <person name="Tungtrongchitr A."/>
            <person name="Tsui S.K.W."/>
        </authorList>
    </citation>
    <scope>NUCLEOTIDE SEQUENCE [LARGE SCALE GENOMIC DNA]</scope>
    <source>
        <strain evidence="1">PWHHKU_190912</strain>
    </source>
</reference>